<accession>A0A9D4FLV0</accession>
<gene>
    <name evidence="2" type="ORF">DPMN_154368</name>
</gene>
<dbReference type="AlphaFoldDB" id="A0A9D4FLV0"/>
<sequence>MCSIEVSGAVAGLAMRSTQAQTDFCFDLKATTITLIKRSRSYSSVIVYLMVIIFIVISINITIITIIIFFTTIVVVVVITSTLPASFIIKSL</sequence>
<keyword evidence="1" id="KW-0812">Transmembrane</keyword>
<feature type="transmembrane region" description="Helical" evidence="1">
    <location>
        <begin position="67"/>
        <end position="89"/>
    </location>
</feature>
<evidence type="ECO:0000313" key="3">
    <source>
        <dbReference type="Proteomes" id="UP000828390"/>
    </source>
</evidence>
<comment type="caution">
    <text evidence="2">The sequence shown here is derived from an EMBL/GenBank/DDBJ whole genome shotgun (WGS) entry which is preliminary data.</text>
</comment>
<dbReference type="EMBL" id="JAIWYP010000007">
    <property type="protein sequence ID" value="KAH3800727.1"/>
    <property type="molecule type" value="Genomic_DNA"/>
</dbReference>
<proteinExistence type="predicted"/>
<reference evidence="2" key="1">
    <citation type="journal article" date="2019" name="bioRxiv">
        <title>The Genome of the Zebra Mussel, Dreissena polymorpha: A Resource for Invasive Species Research.</title>
        <authorList>
            <person name="McCartney M.A."/>
            <person name="Auch B."/>
            <person name="Kono T."/>
            <person name="Mallez S."/>
            <person name="Zhang Y."/>
            <person name="Obille A."/>
            <person name="Becker A."/>
            <person name="Abrahante J.E."/>
            <person name="Garbe J."/>
            <person name="Badalamenti J.P."/>
            <person name="Herman A."/>
            <person name="Mangelson H."/>
            <person name="Liachko I."/>
            <person name="Sullivan S."/>
            <person name="Sone E.D."/>
            <person name="Koren S."/>
            <person name="Silverstein K.A.T."/>
            <person name="Beckman K.B."/>
            <person name="Gohl D.M."/>
        </authorList>
    </citation>
    <scope>NUCLEOTIDE SEQUENCE</scope>
    <source>
        <strain evidence="2">Duluth1</strain>
        <tissue evidence="2">Whole animal</tissue>
    </source>
</reference>
<feature type="transmembrane region" description="Helical" evidence="1">
    <location>
        <begin position="42"/>
        <end position="61"/>
    </location>
</feature>
<keyword evidence="1" id="KW-1133">Transmembrane helix</keyword>
<keyword evidence="1" id="KW-0472">Membrane</keyword>
<name>A0A9D4FLV0_DREPO</name>
<dbReference type="Proteomes" id="UP000828390">
    <property type="component" value="Unassembled WGS sequence"/>
</dbReference>
<evidence type="ECO:0000256" key="1">
    <source>
        <dbReference type="SAM" id="Phobius"/>
    </source>
</evidence>
<evidence type="ECO:0000313" key="2">
    <source>
        <dbReference type="EMBL" id="KAH3800727.1"/>
    </source>
</evidence>
<protein>
    <submittedName>
        <fullName evidence="2">Uncharacterized protein</fullName>
    </submittedName>
</protein>
<reference evidence="2" key="2">
    <citation type="submission" date="2020-11" db="EMBL/GenBank/DDBJ databases">
        <authorList>
            <person name="McCartney M.A."/>
            <person name="Auch B."/>
            <person name="Kono T."/>
            <person name="Mallez S."/>
            <person name="Becker A."/>
            <person name="Gohl D.M."/>
            <person name="Silverstein K.A.T."/>
            <person name="Koren S."/>
            <person name="Bechman K.B."/>
            <person name="Herman A."/>
            <person name="Abrahante J.E."/>
            <person name="Garbe J."/>
        </authorList>
    </citation>
    <scope>NUCLEOTIDE SEQUENCE</scope>
    <source>
        <strain evidence="2">Duluth1</strain>
        <tissue evidence="2">Whole animal</tissue>
    </source>
</reference>
<keyword evidence="3" id="KW-1185">Reference proteome</keyword>
<organism evidence="2 3">
    <name type="scientific">Dreissena polymorpha</name>
    <name type="common">Zebra mussel</name>
    <name type="synonym">Mytilus polymorpha</name>
    <dbReference type="NCBI Taxonomy" id="45954"/>
    <lineage>
        <taxon>Eukaryota</taxon>
        <taxon>Metazoa</taxon>
        <taxon>Spiralia</taxon>
        <taxon>Lophotrochozoa</taxon>
        <taxon>Mollusca</taxon>
        <taxon>Bivalvia</taxon>
        <taxon>Autobranchia</taxon>
        <taxon>Heteroconchia</taxon>
        <taxon>Euheterodonta</taxon>
        <taxon>Imparidentia</taxon>
        <taxon>Neoheterodontei</taxon>
        <taxon>Myida</taxon>
        <taxon>Dreissenoidea</taxon>
        <taxon>Dreissenidae</taxon>
        <taxon>Dreissena</taxon>
    </lineage>
</organism>